<dbReference type="GO" id="GO:0022857">
    <property type="term" value="F:transmembrane transporter activity"/>
    <property type="evidence" value="ECO:0007669"/>
    <property type="project" value="InterPro"/>
</dbReference>
<feature type="transmembrane region" description="Helical" evidence="6">
    <location>
        <begin position="438"/>
        <end position="463"/>
    </location>
</feature>
<dbReference type="InterPro" id="IPR011701">
    <property type="entry name" value="MFS"/>
</dbReference>
<dbReference type="GO" id="GO:0005886">
    <property type="term" value="C:plasma membrane"/>
    <property type="evidence" value="ECO:0007669"/>
    <property type="project" value="TreeGrafter"/>
</dbReference>
<feature type="transmembrane region" description="Helical" evidence="6">
    <location>
        <begin position="267"/>
        <end position="286"/>
    </location>
</feature>
<feature type="transmembrane region" description="Helical" evidence="6">
    <location>
        <begin position="186"/>
        <end position="207"/>
    </location>
</feature>
<dbReference type="Proteomes" id="UP000002497">
    <property type="component" value="Unassembled WGS sequence"/>
</dbReference>
<name>E9D6E5_COCPS</name>
<reference evidence="8" key="2">
    <citation type="submission" date="2010-03" db="EMBL/GenBank/DDBJ databases">
        <title>The genome sequence of Coccidioides posadasii strain Silveira.</title>
        <authorList>
            <consortium name="The Broad Institute Genome Sequencing Center for Infectious Disease"/>
            <person name="Neafsey D."/>
            <person name="Orbach M."/>
            <person name="Henn M.R."/>
            <person name="Cole G.T."/>
            <person name="Galgiani J."/>
            <person name="Gardner M.J."/>
            <person name="Kirkland T.N."/>
            <person name="Taylor J.W."/>
            <person name="Young S.K."/>
            <person name="Zeng Q."/>
            <person name="Koehrsen M."/>
            <person name="Alvarado L."/>
            <person name="Berlin A."/>
            <person name="Borenstein D."/>
            <person name="Chapman S.B."/>
            <person name="Chen Z."/>
            <person name="Engels R."/>
            <person name="Freedman E."/>
            <person name="Gellesch M."/>
            <person name="Goldberg J."/>
            <person name="Griggs A."/>
            <person name="Gujja S."/>
            <person name="Heilman E."/>
            <person name="Heiman D."/>
            <person name="Howarth C."/>
            <person name="Jen D."/>
            <person name="Larson L."/>
            <person name="Mehta T."/>
            <person name="Neiman D."/>
            <person name="Park D."/>
            <person name="Pearson M."/>
            <person name="Richards J."/>
            <person name="Roberts A."/>
            <person name="Saif S."/>
            <person name="Shea T."/>
            <person name="Shenoy N."/>
            <person name="Sisk P."/>
            <person name="Stolte C."/>
            <person name="Sykes S."/>
            <person name="Walk T."/>
            <person name="White J."/>
            <person name="Yandava C."/>
            <person name="Haas B."/>
            <person name="Nusbaum C."/>
            <person name="Birren B."/>
        </authorList>
    </citation>
    <scope>NUCLEOTIDE SEQUENCE [LARGE SCALE GENOMIC DNA]</scope>
    <source>
        <strain evidence="8">RMSCC 757 / Silveira</strain>
    </source>
</reference>
<dbReference type="SUPFAM" id="SSF103473">
    <property type="entry name" value="MFS general substrate transporter"/>
    <property type="match status" value="1"/>
</dbReference>
<organism evidence="8">
    <name type="scientific">Coccidioides posadasii (strain RMSCC 757 / Silveira)</name>
    <name type="common">Valley fever fungus</name>
    <dbReference type="NCBI Taxonomy" id="443226"/>
    <lineage>
        <taxon>Eukaryota</taxon>
        <taxon>Fungi</taxon>
        <taxon>Dikarya</taxon>
        <taxon>Ascomycota</taxon>
        <taxon>Pezizomycotina</taxon>
        <taxon>Eurotiomycetes</taxon>
        <taxon>Eurotiomycetidae</taxon>
        <taxon>Onygenales</taxon>
        <taxon>Onygenaceae</taxon>
        <taxon>Coccidioides</taxon>
    </lineage>
</organism>
<dbReference type="EMBL" id="GL636493">
    <property type="protein sequence ID" value="EFW17817.1"/>
    <property type="molecule type" value="Genomic_DNA"/>
</dbReference>
<dbReference type="Gene3D" id="1.20.1250.20">
    <property type="entry name" value="MFS general substrate transporter like domains"/>
    <property type="match status" value="1"/>
</dbReference>
<keyword evidence="2 6" id="KW-0812">Transmembrane</keyword>
<gene>
    <name evidence="7" type="ORF">CPSG_05454</name>
</gene>
<dbReference type="InterPro" id="IPR036259">
    <property type="entry name" value="MFS_trans_sf"/>
</dbReference>
<dbReference type="VEuPathDB" id="FungiDB:D8B26_004845"/>
<proteinExistence type="predicted"/>
<sequence>VAVVLALYFQLRKARYGPVLNIRGNPTWSCLLSPAKICVISTLPQVWRIISSLYKADREALVDLYPVISLLNCGLTTLSFPAGLHRRRNLTPPVEMAPNHLDRSDLVPGTVHLVDVAGEAGNSKREKDIVLVPRPSADPEDPLNWSRRRKLLHMAMLFIYTLGVGIPTTLQYSVLADITRDTGITTAQLVNGTGLMFLFLGWGCLLWQPIAITYGRRGVYVLSCLFCVPMMVWTAYSKSYGEWYAHRIIMGLAASPIESLPEVWMGGYVLFLFGSNFIAPLIAGWFNDAYGWRWVMHFGAMISAVATVIIFFFMEETLYFRKTVEGEELDVSSSDGNSLNRESSKEKREVHAASTSENVESFPLARTYIQKLNLFVFLQGRPTIKQMLTMMYRPLLIILYFPCTSWAGFLYGINLSWYNVLNATASPVLSAAPYNWTAALVGSAYAAPIIGAIFACAWSGIVADKVAIYLARRNKGVREPEHRLWPLVVSGVVSTAGLIIWGVGASYGVHWVGLEFGLGMLAFGCITGGSIAISYNIDCFKELSGESMVSVIIIRNTLGFGFSYAITPWIEAQGLRNCFITVGMVSLATTATFLIMTVWGKKLRKFSRDKYWEYVSTSVAGTI</sequence>
<feature type="transmembrane region" description="Helical" evidence="6">
    <location>
        <begin position="151"/>
        <end position="174"/>
    </location>
</feature>
<dbReference type="AlphaFoldDB" id="E9D6E5"/>
<dbReference type="eggNOG" id="KOG0255">
    <property type="taxonomic scope" value="Eukaryota"/>
</dbReference>
<feature type="compositionally biased region" description="Basic and acidic residues" evidence="5">
    <location>
        <begin position="342"/>
        <end position="351"/>
    </location>
</feature>
<evidence type="ECO:0000256" key="3">
    <source>
        <dbReference type="ARBA" id="ARBA00022989"/>
    </source>
</evidence>
<keyword evidence="3 6" id="KW-1133">Transmembrane helix</keyword>
<dbReference type="VEuPathDB" id="FungiDB:CPSG_05454"/>
<dbReference type="STRING" id="443226.E9D6E5"/>
<feature type="non-terminal residue" evidence="7">
    <location>
        <position position="1"/>
    </location>
</feature>
<dbReference type="PANTHER" id="PTHR23502:SF30">
    <property type="entry name" value="TRANSPORTER, PUTATIVE (AFU_ORTHOLOGUE AFUA_8G04702)-RELATED"/>
    <property type="match status" value="1"/>
</dbReference>
<evidence type="ECO:0000256" key="2">
    <source>
        <dbReference type="ARBA" id="ARBA00022692"/>
    </source>
</evidence>
<keyword evidence="8" id="KW-1185">Reference proteome</keyword>
<feature type="transmembrane region" description="Helical" evidence="6">
    <location>
        <begin position="516"/>
        <end position="537"/>
    </location>
</feature>
<evidence type="ECO:0000313" key="8">
    <source>
        <dbReference type="Proteomes" id="UP000002497"/>
    </source>
</evidence>
<accession>E9D6E5</accession>
<evidence type="ECO:0000256" key="6">
    <source>
        <dbReference type="SAM" id="Phobius"/>
    </source>
</evidence>
<dbReference type="OrthoDB" id="5215911at2759"/>
<feature type="transmembrane region" description="Helical" evidence="6">
    <location>
        <begin position="395"/>
        <end position="418"/>
    </location>
</feature>
<feature type="transmembrane region" description="Helical" evidence="6">
    <location>
        <begin position="219"/>
        <end position="237"/>
    </location>
</feature>
<evidence type="ECO:0000313" key="7">
    <source>
        <dbReference type="EMBL" id="EFW17817.1"/>
    </source>
</evidence>
<evidence type="ECO:0000256" key="4">
    <source>
        <dbReference type="ARBA" id="ARBA00023136"/>
    </source>
</evidence>
<comment type="subcellular location">
    <subcellularLocation>
        <location evidence="1">Membrane</location>
        <topology evidence="1">Multi-pass membrane protein</topology>
    </subcellularLocation>
</comment>
<feature type="transmembrane region" description="Helical" evidence="6">
    <location>
        <begin position="484"/>
        <end position="504"/>
    </location>
</feature>
<feature type="transmembrane region" description="Helical" evidence="6">
    <location>
        <begin position="292"/>
        <end position="313"/>
    </location>
</feature>
<keyword evidence="4 6" id="KW-0472">Membrane</keyword>
<feature type="compositionally biased region" description="Polar residues" evidence="5">
    <location>
        <begin position="331"/>
        <end position="341"/>
    </location>
</feature>
<dbReference type="Pfam" id="PF07690">
    <property type="entry name" value="MFS_1"/>
    <property type="match status" value="1"/>
</dbReference>
<dbReference type="OMA" id="IMFFFME"/>
<feature type="transmembrane region" description="Helical" evidence="6">
    <location>
        <begin position="579"/>
        <end position="600"/>
    </location>
</feature>
<evidence type="ECO:0000256" key="1">
    <source>
        <dbReference type="ARBA" id="ARBA00004141"/>
    </source>
</evidence>
<feature type="transmembrane region" description="Helical" evidence="6">
    <location>
        <begin position="549"/>
        <end position="567"/>
    </location>
</feature>
<feature type="region of interest" description="Disordered" evidence="5">
    <location>
        <begin position="330"/>
        <end position="352"/>
    </location>
</feature>
<evidence type="ECO:0000256" key="5">
    <source>
        <dbReference type="SAM" id="MobiDB-lite"/>
    </source>
</evidence>
<protein>
    <submittedName>
        <fullName evidence="7">MFS transporter</fullName>
    </submittedName>
</protein>
<dbReference type="HOGENOM" id="CLU_008455_13_3_1"/>
<reference evidence="8" key="1">
    <citation type="journal article" date="2010" name="Genome Res.">
        <title>Population genomic sequencing of Coccidioides fungi reveals recent hybridization and transposon control.</title>
        <authorList>
            <person name="Neafsey D.E."/>
            <person name="Barker B.M."/>
            <person name="Sharpton T.J."/>
            <person name="Stajich J.E."/>
            <person name="Park D.J."/>
            <person name="Whiston E."/>
            <person name="Hung C.-Y."/>
            <person name="McMahan C."/>
            <person name="White J."/>
            <person name="Sykes S."/>
            <person name="Heiman D."/>
            <person name="Young S."/>
            <person name="Zeng Q."/>
            <person name="Abouelleil A."/>
            <person name="Aftuck L."/>
            <person name="Bessette D."/>
            <person name="Brown A."/>
            <person name="FitzGerald M."/>
            <person name="Lui A."/>
            <person name="Macdonald J.P."/>
            <person name="Priest M."/>
            <person name="Orbach M.J."/>
            <person name="Galgiani J.N."/>
            <person name="Kirkland T.N."/>
            <person name="Cole G.T."/>
            <person name="Birren B.W."/>
            <person name="Henn M.R."/>
            <person name="Taylor J.W."/>
            <person name="Rounsley S.D."/>
        </authorList>
    </citation>
    <scope>NUCLEOTIDE SEQUENCE [LARGE SCALE GENOMIC DNA]</scope>
    <source>
        <strain evidence="8">RMSCC 757 / Silveira</strain>
    </source>
</reference>
<dbReference type="PANTHER" id="PTHR23502">
    <property type="entry name" value="MAJOR FACILITATOR SUPERFAMILY"/>
    <property type="match status" value="1"/>
</dbReference>